<accession>A0ABR6WXA1</accession>
<keyword evidence="2" id="KW-1185">Reference proteome</keyword>
<proteinExistence type="predicted"/>
<sequence>MVNQRFSTYCETHPESSDLSLILTENSKQSNRSIQINSGAPKAQKKSDEFAELLKSIELKLDLALLYLNRSAAYLQHI</sequence>
<gene>
    <name evidence="1" type="ORF">GH808_12570</name>
</gene>
<name>A0ABR6WXA1_9FIRM</name>
<dbReference type="EMBL" id="WJBC01000022">
    <property type="protein sequence ID" value="MBC3805252.1"/>
    <property type="molecule type" value="Genomic_DNA"/>
</dbReference>
<reference evidence="1 2" key="1">
    <citation type="journal article" date="2020" name="mSystems">
        <title>Defining Genomic and Predicted Metabolic Features of the Acetobacterium Genus.</title>
        <authorList>
            <person name="Ross D.E."/>
            <person name="Marshall C.W."/>
            <person name="Gulliver D."/>
            <person name="May H.D."/>
            <person name="Norman R.S."/>
        </authorList>
    </citation>
    <scope>NUCLEOTIDE SEQUENCE [LARGE SCALE GENOMIC DNA]</scope>
    <source>
        <strain evidence="1 2">DSM 8238</strain>
    </source>
</reference>
<organism evidence="1 2">
    <name type="scientific">Acetobacterium fimetarium</name>
    <dbReference type="NCBI Taxonomy" id="52691"/>
    <lineage>
        <taxon>Bacteria</taxon>
        <taxon>Bacillati</taxon>
        <taxon>Bacillota</taxon>
        <taxon>Clostridia</taxon>
        <taxon>Eubacteriales</taxon>
        <taxon>Eubacteriaceae</taxon>
        <taxon>Acetobacterium</taxon>
    </lineage>
</organism>
<dbReference type="RefSeq" id="WP_186843138.1">
    <property type="nucleotide sequence ID" value="NZ_WJBC01000022.1"/>
</dbReference>
<comment type="caution">
    <text evidence="1">The sequence shown here is derived from an EMBL/GenBank/DDBJ whole genome shotgun (WGS) entry which is preliminary data.</text>
</comment>
<evidence type="ECO:0000313" key="1">
    <source>
        <dbReference type="EMBL" id="MBC3805252.1"/>
    </source>
</evidence>
<evidence type="ECO:0000313" key="2">
    <source>
        <dbReference type="Proteomes" id="UP000603234"/>
    </source>
</evidence>
<dbReference type="Proteomes" id="UP000603234">
    <property type="component" value="Unassembled WGS sequence"/>
</dbReference>
<protein>
    <submittedName>
        <fullName evidence="1">Uncharacterized protein</fullName>
    </submittedName>
</protein>